<gene>
    <name evidence="7" type="ORF">C0081_21475</name>
</gene>
<proteinExistence type="predicted"/>
<evidence type="ECO:0000256" key="1">
    <source>
        <dbReference type="ARBA" id="ARBA00004141"/>
    </source>
</evidence>
<dbReference type="GO" id="GO:0005886">
    <property type="term" value="C:plasma membrane"/>
    <property type="evidence" value="ECO:0007669"/>
    <property type="project" value="TreeGrafter"/>
</dbReference>
<dbReference type="AlphaFoldDB" id="A0A2N5XL30"/>
<keyword evidence="3 5" id="KW-1133">Transmembrane helix</keyword>
<protein>
    <submittedName>
        <fullName evidence="7">Sodium:calcium antiporter</fullName>
    </submittedName>
</protein>
<keyword evidence="8" id="KW-1185">Reference proteome</keyword>
<evidence type="ECO:0000256" key="2">
    <source>
        <dbReference type="ARBA" id="ARBA00022692"/>
    </source>
</evidence>
<dbReference type="GO" id="GO:0006874">
    <property type="term" value="P:intracellular calcium ion homeostasis"/>
    <property type="evidence" value="ECO:0007669"/>
    <property type="project" value="TreeGrafter"/>
</dbReference>
<feature type="transmembrane region" description="Helical" evidence="5">
    <location>
        <begin position="110"/>
        <end position="143"/>
    </location>
</feature>
<feature type="domain" description="Sodium/calcium exchanger membrane region" evidence="6">
    <location>
        <begin position="3"/>
        <end position="142"/>
    </location>
</feature>
<dbReference type="GO" id="GO:0008273">
    <property type="term" value="F:calcium, potassium:sodium antiporter activity"/>
    <property type="evidence" value="ECO:0007669"/>
    <property type="project" value="TreeGrafter"/>
</dbReference>
<organism evidence="7 8">
    <name type="scientific">Cohaesibacter celericrescens</name>
    <dbReference type="NCBI Taxonomy" id="2067669"/>
    <lineage>
        <taxon>Bacteria</taxon>
        <taxon>Pseudomonadati</taxon>
        <taxon>Pseudomonadota</taxon>
        <taxon>Alphaproteobacteria</taxon>
        <taxon>Hyphomicrobiales</taxon>
        <taxon>Cohaesibacteraceae</taxon>
    </lineage>
</organism>
<dbReference type="NCBIfam" id="TIGR00367">
    <property type="entry name" value="calcium/sodium antiporter"/>
    <property type="match status" value="1"/>
</dbReference>
<reference evidence="7 8" key="1">
    <citation type="submission" date="2018-01" db="EMBL/GenBank/DDBJ databases">
        <title>The draft genome sequence of Cohaesibacter sp. H1304.</title>
        <authorList>
            <person name="Wang N.-N."/>
            <person name="Du Z.-J."/>
        </authorList>
    </citation>
    <scope>NUCLEOTIDE SEQUENCE [LARGE SCALE GENOMIC DNA]</scope>
    <source>
        <strain evidence="7 8">H1304</strain>
    </source>
</reference>
<dbReference type="OrthoDB" id="9794225at2"/>
<name>A0A2N5XL30_9HYPH</name>
<feature type="domain" description="Sodium/calcium exchanger membrane region" evidence="6">
    <location>
        <begin position="167"/>
        <end position="304"/>
    </location>
</feature>
<keyword evidence="4 5" id="KW-0472">Membrane</keyword>
<feature type="transmembrane region" description="Helical" evidence="5">
    <location>
        <begin position="33"/>
        <end position="54"/>
    </location>
</feature>
<dbReference type="PANTHER" id="PTHR10846:SF8">
    <property type="entry name" value="INNER MEMBRANE PROTEIN YRBG"/>
    <property type="match status" value="1"/>
</dbReference>
<dbReference type="EMBL" id="PKUQ01000055">
    <property type="protein sequence ID" value="PLW75148.1"/>
    <property type="molecule type" value="Genomic_DNA"/>
</dbReference>
<feature type="transmembrane region" description="Helical" evidence="5">
    <location>
        <begin position="163"/>
        <end position="180"/>
    </location>
</feature>
<dbReference type="Gene3D" id="1.20.1420.30">
    <property type="entry name" value="NCX, central ion-binding region"/>
    <property type="match status" value="1"/>
</dbReference>
<dbReference type="GO" id="GO:0005262">
    <property type="term" value="F:calcium channel activity"/>
    <property type="evidence" value="ECO:0007669"/>
    <property type="project" value="TreeGrafter"/>
</dbReference>
<feature type="transmembrane region" description="Helical" evidence="5">
    <location>
        <begin position="235"/>
        <end position="255"/>
    </location>
</feature>
<feature type="transmembrane region" description="Helical" evidence="5">
    <location>
        <begin position="200"/>
        <end position="223"/>
    </location>
</feature>
<evidence type="ECO:0000313" key="7">
    <source>
        <dbReference type="EMBL" id="PLW75148.1"/>
    </source>
</evidence>
<sequence length="306" mass="31293">MEYVFVATGLVCLFLGGDWLVKGAIALSAKLGLPTFLISLTVVGFGTSMPELLVSVRAAFANAPGIALGNVVGSNIANILLIIGLAAVIAPMSSTSRSSKRDLVVMLAATAMLAMMLYVGTIGFGFGIVMVVLLALYLAFAYVQDCAIGAGEIEEGLAHITPVRVGLLLVSGMGLLAIGADLLVRGATVVAADLGVSNAIIGLTVVAVGTSLPELATSIAAALKRQSDIAIGNVIGSNIFNILGILGLTALISPIPVAERFIVIDGWTMLATTAILVALLLLGRGIGRMMGTLFLVLYAGYMITMA</sequence>
<dbReference type="RefSeq" id="WP_101536047.1">
    <property type="nucleotide sequence ID" value="NZ_PKUQ01000055.1"/>
</dbReference>
<dbReference type="Proteomes" id="UP000234881">
    <property type="component" value="Unassembled WGS sequence"/>
</dbReference>
<dbReference type="InterPro" id="IPR004481">
    <property type="entry name" value="K/Na/Ca-exchanger"/>
</dbReference>
<feature type="transmembrane region" description="Helical" evidence="5">
    <location>
        <begin position="66"/>
        <end position="90"/>
    </location>
</feature>
<evidence type="ECO:0000259" key="6">
    <source>
        <dbReference type="Pfam" id="PF01699"/>
    </source>
</evidence>
<dbReference type="PANTHER" id="PTHR10846">
    <property type="entry name" value="SODIUM/POTASSIUM/CALCIUM EXCHANGER"/>
    <property type="match status" value="1"/>
</dbReference>
<comment type="subcellular location">
    <subcellularLocation>
        <location evidence="1">Membrane</location>
        <topology evidence="1">Multi-pass membrane protein</topology>
    </subcellularLocation>
</comment>
<feature type="transmembrane region" description="Helical" evidence="5">
    <location>
        <begin position="261"/>
        <end position="282"/>
    </location>
</feature>
<dbReference type="InterPro" id="IPR044880">
    <property type="entry name" value="NCX_ion-bd_dom_sf"/>
</dbReference>
<evidence type="ECO:0000256" key="4">
    <source>
        <dbReference type="ARBA" id="ARBA00023136"/>
    </source>
</evidence>
<evidence type="ECO:0000313" key="8">
    <source>
        <dbReference type="Proteomes" id="UP000234881"/>
    </source>
</evidence>
<evidence type="ECO:0000256" key="3">
    <source>
        <dbReference type="ARBA" id="ARBA00022989"/>
    </source>
</evidence>
<accession>A0A2N5XL30</accession>
<keyword evidence="2 5" id="KW-0812">Transmembrane</keyword>
<dbReference type="Pfam" id="PF01699">
    <property type="entry name" value="Na_Ca_ex"/>
    <property type="match status" value="2"/>
</dbReference>
<dbReference type="InterPro" id="IPR004837">
    <property type="entry name" value="NaCa_Exmemb"/>
</dbReference>
<comment type="caution">
    <text evidence="7">The sequence shown here is derived from an EMBL/GenBank/DDBJ whole genome shotgun (WGS) entry which is preliminary data.</text>
</comment>
<evidence type="ECO:0000256" key="5">
    <source>
        <dbReference type="SAM" id="Phobius"/>
    </source>
</evidence>